<dbReference type="GO" id="GO:0005634">
    <property type="term" value="C:nucleus"/>
    <property type="evidence" value="ECO:0007669"/>
    <property type="project" value="TreeGrafter"/>
</dbReference>
<dbReference type="GO" id="GO:0003682">
    <property type="term" value="F:chromatin binding"/>
    <property type="evidence" value="ECO:0007669"/>
    <property type="project" value="TreeGrafter"/>
</dbReference>
<dbReference type="Proteomes" id="UP001378592">
    <property type="component" value="Unassembled WGS sequence"/>
</dbReference>
<evidence type="ECO:0000256" key="1">
    <source>
        <dbReference type="SAM" id="MobiDB-lite"/>
    </source>
</evidence>
<feature type="region of interest" description="Disordered" evidence="1">
    <location>
        <begin position="126"/>
        <end position="150"/>
    </location>
</feature>
<proteinExistence type="predicted"/>
<evidence type="ECO:0000313" key="4">
    <source>
        <dbReference type="Proteomes" id="UP001378592"/>
    </source>
</evidence>
<keyword evidence="4" id="KW-1185">Reference proteome</keyword>
<comment type="caution">
    <text evidence="3">The sequence shown here is derived from an EMBL/GenBank/DDBJ whole genome shotgun (WGS) entry which is preliminary data.</text>
</comment>
<dbReference type="GO" id="GO:0007095">
    <property type="term" value="P:mitotic G2 DNA damage checkpoint signaling"/>
    <property type="evidence" value="ECO:0007669"/>
    <property type="project" value="TreeGrafter"/>
</dbReference>
<dbReference type="InterPro" id="IPR049472">
    <property type="entry name" value="MRNIP_N"/>
</dbReference>
<dbReference type="PANTHER" id="PTHR15863">
    <property type="entry name" value="MRN COMPLEX-INTERACTING PROTEIN"/>
    <property type="match status" value="1"/>
</dbReference>
<dbReference type="AlphaFoldDB" id="A0AAN9Z2P2"/>
<reference evidence="3 4" key="1">
    <citation type="submission" date="2024-03" db="EMBL/GenBank/DDBJ databases">
        <title>The genome assembly and annotation of the cricket Gryllus longicercus Weissman &amp; Gray.</title>
        <authorList>
            <person name="Szrajer S."/>
            <person name="Gray D."/>
            <person name="Ylla G."/>
        </authorList>
    </citation>
    <scope>NUCLEOTIDE SEQUENCE [LARGE SCALE GENOMIC DNA]</scope>
    <source>
        <strain evidence="3">DAG 2021-001</strain>
        <tissue evidence="3">Whole body minus gut</tissue>
    </source>
</reference>
<dbReference type="InterPro" id="IPR032739">
    <property type="entry name" value="MRNIP"/>
</dbReference>
<name>A0AAN9Z2P2_9ORTH</name>
<evidence type="ECO:0000259" key="2">
    <source>
        <dbReference type="Pfam" id="PF15749"/>
    </source>
</evidence>
<feature type="region of interest" description="Disordered" evidence="1">
    <location>
        <begin position="78"/>
        <end position="104"/>
    </location>
</feature>
<organism evidence="3 4">
    <name type="scientific">Gryllus longicercus</name>
    <dbReference type="NCBI Taxonomy" id="2509291"/>
    <lineage>
        <taxon>Eukaryota</taxon>
        <taxon>Metazoa</taxon>
        <taxon>Ecdysozoa</taxon>
        <taxon>Arthropoda</taxon>
        <taxon>Hexapoda</taxon>
        <taxon>Insecta</taxon>
        <taxon>Pterygota</taxon>
        <taxon>Neoptera</taxon>
        <taxon>Polyneoptera</taxon>
        <taxon>Orthoptera</taxon>
        <taxon>Ensifera</taxon>
        <taxon>Gryllidea</taxon>
        <taxon>Grylloidea</taxon>
        <taxon>Gryllidae</taxon>
        <taxon>Gryllinae</taxon>
        <taxon>Gryllus</taxon>
    </lineage>
</organism>
<dbReference type="EMBL" id="JAZDUA010000165">
    <property type="protein sequence ID" value="KAK7865813.1"/>
    <property type="molecule type" value="Genomic_DNA"/>
</dbReference>
<feature type="compositionally biased region" description="Basic and acidic residues" evidence="1">
    <location>
        <begin position="177"/>
        <end position="191"/>
    </location>
</feature>
<feature type="compositionally biased region" description="Polar residues" evidence="1">
    <location>
        <begin position="92"/>
        <end position="104"/>
    </location>
</feature>
<feature type="region of interest" description="Disordered" evidence="1">
    <location>
        <begin position="172"/>
        <end position="196"/>
    </location>
</feature>
<gene>
    <name evidence="3" type="ORF">R5R35_001274</name>
</gene>
<dbReference type="PANTHER" id="PTHR15863:SF2">
    <property type="entry name" value="MRN COMPLEX-INTERACTING PROTEIN"/>
    <property type="match status" value="1"/>
</dbReference>
<evidence type="ECO:0000313" key="3">
    <source>
        <dbReference type="EMBL" id="KAK7865813.1"/>
    </source>
</evidence>
<sequence length="298" mass="33609">MSQEVQVLQCYSCQSYQTQIVKKTNKWVCKLCNEKQVVKKVLGQGNGKDCRKHCQRLNALREAKQKKENNLSLSLYGHENTSECSEERSDKNMSSQPGNSKWNKYLSQTYTSEVDEEEQDDIYPSQLYFPSSTPVSVDIPSPANSRNDSVQTISNLSSDFFMDSDDCLFVDIPQDSDTSRKDTHSSERNEIRTNTINTAPKKQQNELLPSDSVGHGVSIQSTERSIKNSEHLKMSKAKPIEVGSGGKGPSGPNHCETNAVFKMVPSDGFDIEHFKKSISLFEDIDKYTTDELTEMCKF</sequence>
<accession>A0AAN9Z2P2</accession>
<feature type="domain" description="MRN complex-interacting protein N-terminal" evidence="2">
    <location>
        <begin position="7"/>
        <end position="105"/>
    </location>
</feature>
<protein>
    <recommendedName>
        <fullName evidence="2">MRN complex-interacting protein N-terminal domain-containing protein</fullName>
    </recommendedName>
</protein>
<dbReference type="Pfam" id="PF15749">
    <property type="entry name" value="MRNIP"/>
    <property type="match status" value="1"/>
</dbReference>